<accession>A0ABW1URU2</accession>
<reference evidence="2" key="1">
    <citation type="journal article" date="2019" name="Int. J. Syst. Evol. Microbiol.">
        <title>The Global Catalogue of Microorganisms (GCM) 10K type strain sequencing project: providing services to taxonomists for standard genome sequencing and annotation.</title>
        <authorList>
            <consortium name="The Broad Institute Genomics Platform"/>
            <consortium name="The Broad Institute Genome Sequencing Center for Infectious Disease"/>
            <person name="Wu L."/>
            <person name="Ma J."/>
        </authorList>
    </citation>
    <scope>NUCLEOTIDE SEQUENCE [LARGE SCALE GENOMIC DNA]</scope>
    <source>
        <strain evidence="2">CCM 8897</strain>
    </source>
</reference>
<sequence length="43" mass="4899">MKSTELIAQRELLPTLTGHQKNIIESHQDSMVFLTGSQLQVKF</sequence>
<evidence type="ECO:0000313" key="2">
    <source>
        <dbReference type="Proteomes" id="UP001596310"/>
    </source>
</evidence>
<dbReference type="EMBL" id="JBHSSM010000019">
    <property type="protein sequence ID" value="MFC6315706.1"/>
    <property type="molecule type" value="Genomic_DNA"/>
</dbReference>
<proteinExistence type="predicted"/>
<name>A0ABW1URU2_9LACO</name>
<comment type="caution">
    <text evidence="1">The sequence shown here is derived from an EMBL/GenBank/DDBJ whole genome shotgun (WGS) entry which is preliminary data.</text>
</comment>
<gene>
    <name evidence="1" type="ORF">ACFQHW_09040</name>
</gene>
<evidence type="ECO:0000313" key="1">
    <source>
        <dbReference type="EMBL" id="MFC6315706.1"/>
    </source>
</evidence>
<protein>
    <submittedName>
        <fullName evidence="1">Uncharacterized protein</fullName>
    </submittedName>
</protein>
<keyword evidence="2" id="KW-1185">Reference proteome</keyword>
<dbReference type="RefSeq" id="WP_263853243.1">
    <property type="nucleotide sequence ID" value="NZ_JBHSSM010000019.1"/>
</dbReference>
<dbReference type="Proteomes" id="UP001596310">
    <property type="component" value="Unassembled WGS sequence"/>
</dbReference>
<organism evidence="1 2">
    <name type="scientific">Lapidilactobacillus achengensis</name>
    <dbReference type="NCBI Taxonomy" id="2486000"/>
    <lineage>
        <taxon>Bacteria</taxon>
        <taxon>Bacillati</taxon>
        <taxon>Bacillota</taxon>
        <taxon>Bacilli</taxon>
        <taxon>Lactobacillales</taxon>
        <taxon>Lactobacillaceae</taxon>
        <taxon>Lapidilactobacillus</taxon>
    </lineage>
</organism>